<gene>
    <name evidence="3" type="ORF">SAMN04488105_107193</name>
</gene>
<dbReference type="PROSITE" id="PS51257">
    <property type="entry name" value="PROKAR_LIPOPROTEIN"/>
    <property type="match status" value="1"/>
</dbReference>
<evidence type="ECO:0000313" key="4">
    <source>
        <dbReference type="Proteomes" id="UP000198994"/>
    </source>
</evidence>
<dbReference type="GO" id="GO:0005737">
    <property type="term" value="C:cytoplasm"/>
    <property type="evidence" value="ECO:0007669"/>
    <property type="project" value="TreeGrafter"/>
</dbReference>
<feature type="domain" description="Metallo-beta-lactamase" evidence="2">
    <location>
        <begin position="111"/>
        <end position="308"/>
    </location>
</feature>
<feature type="signal peptide" evidence="1">
    <location>
        <begin position="1"/>
        <end position="24"/>
    </location>
</feature>
<dbReference type="PANTHER" id="PTHR15032">
    <property type="entry name" value="N-ACYL-PHOSPHATIDYLETHANOLAMINE-HYDROLYZING PHOSPHOLIPASE D"/>
    <property type="match status" value="1"/>
</dbReference>
<dbReference type="STRING" id="282683.SAMN04488105_107193"/>
<dbReference type="AlphaFoldDB" id="A0A1G7FN88"/>
<dbReference type="EMBL" id="FNAV01000007">
    <property type="protein sequence ID" value="SDE77407.1"/>
    <property type="molecule type" value="Genomic_DNA"/>
</dbReference>
<sequence length="353" mass="38044">MSRRPAFRSAAATLGLGAVGGLFAACARGPRNPYYSGPVSDHFDGTRFFNPDGAPPRGFRDLLRWRFGDKPDEWPATVPLQAQVRPAERVDDLTVTMVGHATMLIQTAGLNILTDPVWSDRASPVSFAGPKRVIAPGIAFDDLPPIDVVLLSHNHYDHLDLATLGRLKAAHDPRVITPLGNDTLIAGTGLRCETLDWGDQTTAAHLGVHCVPSHHWSARGVGDRSMALWGGFVLTGGAGPLLFIGDTGFDQGRPYSAIPDRFGPLRAALLPIGAYDPEWFLADQHQNPDEAVRGLMLSGAAYGIGHHWGAIQLTNESREAPFEALETAKQTHGMAPDRFRALRPGEAWAIPAV</sequence>
<dbReference type="SUPFAM" id="SSF56281">
    <property type="entry name" value="Metallo-hydrolase/oxidoreductase"/>
    <property type="match status" value="1"/>
</dbReference>
<dbReference type="InterPro" id="IPR036866">
    <property type="entry name" value="RibonucZ/Hydroxyglut_hydro"/>
</dbReference>
<evidence type="ECO:0000259" key="2">
    <source>
        <dbReference type="Pfam" id="PF12706"/>
    </source>
</evidence>
<dbReference type="Proteomes" id="UP000198994">
    <property type="component" value="Unassembled WGS sequence"/>
</dbReference>
<dbReference type="OrthoDB" id="9805728at2"/>
<evidence type="ECO:0000256" key="1">
    <source>
        <dbReference type="SAM" id="SignalP"/>
    </source>
</evidence>
<organism evidence="3 4">
    <name type="scientific">Salipiger thiooxidans</name>
    <dbReference type="NCBI Taxonomy" id="282683"/>
    <lineage>
        <taxon>Bacteria</taxon>
        <taxon>Pseudomonadati</taxon>
        <taxon>Pseudomonadota</taxon>
        <taxon>Alphaproteobacteria</taxon>
        <taxon>Rhodobacterales</taxon>
        <taxon>Roseobacteraceae</taxon>
        <taxon>Salipiger</taxon>
    </lineage>
</organism>
<dbReference type="RefSeq" id="WP_089959519.1">
    <property type="nucleotide sequence ID" value="NZ_FNAV01000007.1"/>
</dbReference>
<name>A0A1G7FN88_9RHOB</name>
<feature type="chain" id="PRO_5011551692" evidence="1">
    <location>
        <begin position="25"/>
        <end position="353"/>
    </location>
</feature>
<evidence type="ECO:0000313" key="3">
    <source>
        <dbReference type="EMBL" id="SDE77407.1"/>
    </source>
</evidence>
<proteinExistence type="predicted"/>
<keyword evidence="1" id="KW-0732">Signal</keyword>
<dbReference type="Gene3D" id="3.60.15.10">
    <property type="entry name" value="Ribonuclease Z/Hydroxyacylglutathione hydrolase-like"/>
    <property type="match status" value="1"/>
</dbReference>
<keyword evidence="4" id="KW-1185">Reference proteome</keyword>
<reference evidence="4" key="1">
    <citation type="submission" date="2016-10" db="EMBL/GenBank/DDBJ databases">
        <authorList>
            <person name="Varghese N."/>
            <person name="Submissions S."/>
        </authorList>
    </citation>
    <scope>NUCLEOTIDE SEQUENCE [LARGE SCALE GENOMIC DNA]</scope>
    <source>
        <strain evidence="4">DSM 10146</strain>
    </source>
</reference>
<dbReference type="Pfam" id="PF12706">
    <property type="entry name" value="Lactamase_B_2"/>
    <property type="match status" value="1"/>
</dbReference>
<accession>A0A1G7FN88</accession>
<dbReference type="PANTHER" id="PTHR15032:SF4">
    <property type="entry name" value="N-ACYL-PHOSPHATIDYLETHANOLAMINE-HYDROLYZING PHOSPHOLIPASE D"/>
    <property type="match status" value="1"/>
</dbReference>
<dbReference type="InterPro" id="IPR001279">
    <property type="entry name" value="Metallo-B-lactamas"/>
</dbReference>
<protein>
    <submittedName>
        <fullName evidence="3">L-ascorbate metabolism protein UlaG, beta-lactamase superfamily</fullName>
    </submittedName>
</protein>